<sequence>MFSVIYGGYIFYGIAEDSGMAGTLSGISISNPDRFELDRRNELQSIQPVIPEVDFFFIPIKNADDQTQKNYDSAQNCKYVVVLHIHRGFYKPYITEEQEGKFNFYTRHGNKKQAMTYTEMKNNFLNTAKLSDDIKNFRKERMDEHANETKEPFALVHLIPTTFKNSADYFPMFELYKQKKLNFYNLFNSIIGGQIVPNVDGVYFPDYSGHHDYEQLQIFNNGSVELKMKLDVVELRNHLPNIEHYLILDEFLNELEKLLSDTSEMYQQLGRSTTMYVCVTIVGAKGLWNYNPNIFVRSKVDRNQILCMPIEIRNIIDEDCVKTSIKNCVQTTKYSVGIQN</sequence>
<keyword evidence="3" id="KW-1185">Reference proteome</keyword>
<evidence type="ECO:0000313" key="3">
    <source>
        <dbReference type="Proteomes" id="UP000822152"/>
    </source>
</evidence>
<keyword evidence="2" id="KW-0067">ATP-binding</keyword>
<dbReference type="GO" id="GO:0005524">
    <property type="term" value="F:ATP binding"/>
    <property type="evidence" value="ECO:0007669"/>
    <property type="project" value="UniProtKB-KW"/>
</dbReference>
<dbReference type="InterPro" id="IPR007421">
    <property type="entry name" value="Schlafen_AlbA_2_dom"/>
</dbReference>
<dbReference type="Proteomes" id="UP000822152">
    <property type="component" value="Unassembled WGS sequence"/>
</dbReference>
<evidence type="ECO:0000313" key="2">
    <source>
        <dbReference type="EMBL" id="NSF73116.1"/>
    </source>
</evidence>
<dbReference type="Gene3D" id="3.30.950.30">
    <property type="entry name" value="Schlafen, AAA domain"/>
    <property type="match status" value="1"/>
</dbReference>
<dbReference type="RefSeq" id="WP_173742828.1">
    <property type="nucleotide sequence ID" value="NZ_JAAIPF010000007.1"/>
</dbReference>
<evidence type="ECO:0000259" key="1">
    <source>
        <dbReference type="Pfam" id="PF04326"/>
    </source>
</evidence>
<keyword evidence="2" id="KW-0547">Nucleotide-binding</keyword>
<comment type="caution">
    <text evidence="2">The sequence shown here is derived from an EMBL/GenBank/DDBJ whole genome shotgun (WGS) entry which is preliminary data.</text>
</comment>
<accession>A0ABX2GL99</accession>
<feature type="domain" description="Schlafen AlbA-2" evidence="1">
    <location>
        <begin position="7"/>
        <end position="115"/>
    </location>
</feature>
<dbReference type="Pfam" id="PF04326">
    <property type="entry name" value="SLFN_AlbA_2"/>
    <property type="match status" value="1"/>
</dbReference>
<name>A0ABX2GL99_9FIRM</name>
<organism evidence="2 3">
    <name type="scientific">Blautia wexlerae</name>
    <dbReference type="NCBI Taxonomy" id="418240"/>
    <lineage>
        <taxon>Bacteria</taxon>
        <taxon>Bacillati</taxon>
        <taxon>Bacillota</taxon>
        <taxon>Clostridia</taxon>
        <taxon>Lachnospirales</taxon>
        <taxon>Lachnospiraceae</taxon>
        <taxon>Blautia</taxon>
    </lineage>
</organism>
<protein>
    <submittedName>
        <fullName evidence="2">ATP-binding protein</fullName>
    </submittedName>
</protein>
<reference evidence="2 3" key="1">
    <citation type="journal article" date="2020" name="Cell Host Microbe">
        <title>Functional and Genomic Variation between Human-Derived Isolates of Lachnospiraceae Reveals Inter- and Intra-Species Diversity.</title>
        <authorList>
            <person name="Sorbara M.T."/>
            <person name="Littmann E.R."/>
            <person name="Fontana E."/>
            <person name="Moody T.U."/>
            <person name="Kohout C.E."/>
            <person name="Gjonbalaj M."/>
            <person name="Eaton V."/>
            <person name="Seok R."/>
            <person name="Leiner I.M."/>
            <person name="Pamer E.G."/>
        </authorList>
    </citation>
    <scope>NUCLEOTIDE SEQUENCE [LARGE SCALE GENOMIC DNA]</scope>
    <source>
        <strain evidence="2 3">MSK.20.11</strain>
    </source>
</reference>
<gene>
    <name evidence="2" type="ORF">G4952_04615</name>
</gene>
<proteinExistence type="predicted"/>
<dbReference type="EMBL" id="JAAIPF010000007">
    <property type="protein sequence ID" value="NSF73116.1"/>
    <property type="molecule type" value="Genomic_DNA"/>
</dbReference>
<dbReference type="InterPro" id="IPR038461">
    <property type="entry name" value="Schlafen_AlbA_2_dom_sf"/>
</dbReference>